<evidence type="ECO:0000256" key="1">
    <source>
        <dbReference type="SAM" id="SignalP"/>
    </source>
</evidence>
<evidence type="ECO:0000313" key="4">
    <source>
        <dbReference type="Proteomes" id="UP001443914"/>
    </source>
</evidence>
<organism evidence="3 4">
    <name type="scientific">Saponaria officinalis</name>
    <name type="common">Common soapwort</name>
    <name type="synonym">Lychnis saponaria</name>
    <dbReference type="NCBI Taxonomy" id="3572"/>
    <lineage>
        <taxon>Eukaryota</taxon>
        <taxon>Viridiplantae</taxon>
        <taxon>Streptophyta</taxon>
        <taxon>Embryophyta</taxon>
        <taxon>Tracheophyta</taxon>
        <taxon>Spermatophyta</taxon>
        <taxon>Magnoliopsida</taxon>
        <taxon>eudicotyledons</taxon>
        <taxon>Gunneridae</taxon>
        <taxon>Pentapetalae</taxon>
        <taxon>Caryophyllales</taxon>
        <taxon>Caryophyllaceae</taxon>
        <taxon>Caryophylleae</taxon>
        <taxon>Saponaria</taxon>
    </lineage>
</organism>
<feature type="chain" id="PRO_5043452481" description="Bifunctional inhibitor/plant lipid transfer protein/seed storage helical domain-containing protein" evidence="1">
    <location>
        <begin position="27"/>
        <end position="105"/>
    </location>
</feature>
<name>A0AAW1GXL8_SAPOF</name>
<sequence length="105" mass="10896">MKMTMMMMVGLVAMVLISLSISPSMAQTDCTLTANNIISDCDPAASTVDALAECCSSIELAATTDTTCFCLIIDAAIAQDPNFPADEVITTCGIPDSLTTLCPGH</sequence>
<dbReference type="Proteomes" id="UP001443914">
    <property type="component" value="Unassembled WGS sequence"/>
</dbReference>
<dbReference type="AlphaFoldDB" id="A0AAW1GXL8"/>
<protein>
    <recommendedName>
        <fullName evidence="2">Bifunctional inhibitor/plant lipid transfer protein/seed storage helical domain-containing protein</fullName>
    </recommendedName>
</protein>
<dbReference type="Pfam" id="PF14368">
    <property type="entry name" value="LTP_2"/>
    <property type="match status" value="1"/>
</dbReference>
<accession>A0AAW1GXL8</accession>
<evidence type="ECO:0000313" key="3">
    <source>
        <dbReference type="EMBL" id="KAK9668286.1"/>
    </source>
</evidence>
<dbReference type="InterPro" id="IPR016140">
    <property type="entry name" value="Bifunc_inhib/LTP/seed_store"/>
</dbReference>
<feature type="domain" description="Bifunctional inhibitor/plant lipid transfer protein/seed storage helical" evidence="2">
    <location>
        <begin position="14"/>
        <end position="102"/>
    </location>
</feature>
<proteinExistence type="predicted"/>
<dbReference type="EMBL" id="JBDFQZ010000013">
    <property type="protein sequence ID" value="KAK9668286.1"/>
    <property type="molecule type" value="Genomic_DNA"/>
</dbReference>
<reference evidence="3" key="1">
    <citation type="submission" date="2024-03" db="EMBL/GenBank/DDBJ databases">
        <title>WGS assembly of Saponaria officinalis var. Norfolk2.</title>
        <authorList>
            <person name="Jenkins J."/>
            <person name="Shu S."/>
            <person name="Grimwood J."/>
            <person name="Barry K."/>
            <person name="Goodstein D."/>
            <person name="Schmutz J."/>
            <person name="Leebens-Mack J."/>
            <person name="Osbourn A."/>
        </authorList>
    </citation>
    <scope>NUCLEOTIDE SEQUENCE [LARGE SCALE GENOMIC DNA]</scope>
    <source>
        <strain evidence="3">JIC</strain>
    </source>
</reference>
<keyword evidence="4" id="KW-1185">Reference proteome</keyword>
<keyword evidence="1" id="KW-0732">Signal</keyword>
<gene>
    <name evidence="3" type="ORF">RND81_13G048000</name>
</gene>
<comment type="caution">
    <text evidence="3">The sequence shown here is derived from an EMBL/GenBank/DDBJ whole genome shotgun (WGS) entry which is preliminary data.</text>
</comment>
<feature type="signal peptide" evidence="1">
    <location>
        <begin position="1"/>
        <end position="26"/>
    </location>
</feature>
<evidence type="ECO:0000259" key="2">
    <source>
        <dbReference type="Pfam" id="PF14368"/>
    </source>
</evidence>